<accession>A0A917MGK7</accession>
<dbReference type="PANTHER" id="PTHR43364:SF4">
    <property type="entry name" value="NAD(P)-LINKED OXIDOREDUCTASE SUPERFAMILY PROTEIN"/>
    <property type="match status" value="1"/>
</dbReference>
<dbReference type="PANTHER" id="PTHR43364">
    <property type="entry name" value="NADH-SPECIFIC METHYLGLYOXAL REDUCTASE-RELATED"/>
    <property type="match status" value="1"/>
</dbReference>
<comment type="caution">
    <text evidence="4">The sequence shown here is derived from an EMBL/GenBank/DDBJ whole genome shotgun (WGS) entry which is preliminary data.</text>
</comment>
<sequence length="335" mass="37169">MDYRSLGRSGLKVSPLCLGTMMFGAQTDEATSNRIVARGREAGVNFIDTADMYAEGRSEEIVGRAIKTERSWWVLATKVGNPMGQGPNGRGLSRRYVMEAAEASLRRLGTDVIDVYYLHKEDHETPLEETVRALGDLVRQGKIRYFGLSNHRGWRVAEICRIADELGIDRPVVSQPYYNAMNRMPEVEHLPACGHLGLGVVPYSPLARGVLTGKYDPARPPPEGTRAGRQDARMMQTEWRPESLEIAQEVRRHAEGKGASASHLAIGWVLNNRFVTGVIGGPRTEEQWADYLAALDYRFTPEDEALIDRLVPAGHPSTPGYNDPAYPLEGRPTRG</sequence>
<proteinExistence type="predicted"/>
<dbReference type="FunFam" id="3.20.20.100:FF:000004">
    <property type="entry name" value="Oxidoreductase, aldo/keto reductase"/>
    <property type="match status" value="1"/>
</dbReference>
<dbReference type="Proteomes" id="UP000603912">
    <property type="component" value="Unassembled WGS sequence"/>
</dbReference>
<feature type="domain" description="NADP-dependent oxidoreductase" evidence="3">
    <location>
        <begin position="15"/>
        <end position="310"/>
    </location>
</feature>
<feature type="region of interest" description="Disordered" evidence="2">
    <location>
        <begin position="311"/>
        <end position="335"/>
    </location>
</feature>
<dbReference type="Gene3D" id="3.20.20.100">
    <property type="entry name" value="NADP-dependent oxidoreductase domain"/>
    <property type="match status" value="1"/>
</dbReference>
<reference evidence="4" key="2">
    <citation type="submission" date="2020-09" db="EMBL/GenBank/DDBJ databases">
        <authorList>
            <person name="Sun Q."/>
            <person name="Zhou Y."/>
        </authorList>
    </citation>
    <scope>NUCLEOTIDE SEQUENCE</scope>
    <source>
        <strain evidence="4">CGMCC 1.12214</strain>
    </source>
</reference>
<name>A0A917MGK7_9HYPH</name>
<dbReference type="AlphaFoldDB" id="A0A917MGK7"/>
<organism evidence="4 5">
    <name type="scientific">Alsobacter metallidurans</name>
    <dbReference type="NCBI Taxonomy" id="340221"/>
    <lineage>
        <taxon>Bacteria</taxon>
        <taxon>Pseudomonadati</taxon>
        <taxon>Pseudomonadota</taxon>
        <taxon>Alphaproteobacteria</taxon>
        <taxon>Hyphomicrobiales</taxon>
        <taxon>Alsobacteraceae</taxon>
        <taxon>Alsobacter</taxon>
    </lineage>
</organism>
<gene>
    <name evidence="4" type="ORF">GCM10007036_05590</name>
</gene>
<evidence type="ECO:0000256" key="1">
    <source>
        <dbReference type="ARBA" id="ARBA00023002"/>
    </source>
</evidence>
<evidence type="ECO:0000313" key="4">
    <source>
        <dbReference type="EMBL" id="GGH09506.1"/>
    </source>
</evidence>
<protein>
    <submittedName>
        <fullName evidence="4">Oxidoreductase</fullName>
    </submittedName>
</protein>
<dbReference type="EMBL" id="BMES01000001">
    <property type="protein sequence ID" value="GGH09506.1"/>
    <property type="molecule type" value="Genomic_DNA"/>
</dbReference>
<keyword evidence="5" id="KW-1185">Reference proteome</keyword>
<dbReference type="InterPro" id="IPR023210">
    <property type="entry name" value="NADP_OxRdtase_dom"/>
</dbReference>
<dbReference type="GO" id="GO:0016491">
    <property type="term" value="F:oxidoreductase activity"/>
    <property type="evidence" value="ECO:0007669"/>
    <property type="project" value="UniProtKB-KW"/>
</dbReference>
<evidence type="ECO:0000259" key="3">
    <source>
        <dbReference type="Pfam" id="PF00248"/>
    </source>
</evidence>
<evidence type="ECO:0000256" key="2">
    <source>
        <dbReference type="SAM" id="MobiDB-lite"/>
    </source>
</evidence>
<evidence type="ECO:0000313" key="5">
    <source>
        <dbReference type="Proteomes" id="UP000603912"/>
    </source>
</evidence>
<dbReference type="GO" id="GO:0005829">
    <property type="term" value="C:cytosol"/>
    <property type="evidence" value="ECO:0007669"/>
    <property type="project" value="TreeGrafter"/>
</dbReference>
<dbReference type="RefSeq" id="WP_188516201.1">
    <property type="nucleotide sequence ID" value="NZ_BMES01000001.1"/>
</dbReference>
<dbReference type="InterPro" id="IPR036812">
    <property type="entry name" value="NAD(P)_OxRdtase_dom_sf"/>
</dbReference>
<dbReference type="InterPro" id="IPR050523">
    <property type="entry name" value="AKR_Detox_Biosynth"/>
</dbReference>
<dbReference type="Pfam" id="PF00248">
    <property type="entry name" value="Aldo_ket_red"/>
    <property type="match status" value="1"/>
</dbReference>
<dbReference type="SUPFAM" id="SSF51430">
    <property type="entry name" value="NAD(P)-linked oxidoreductase"/>
    <property type="match status" value="1"/>
</dbReference>
<reference evidence="4" key="1">
    <citation type="journal article" date="2014" name="Int. J. Syst. Evol. Microbiol.">
        <title>Complete genome sequence of Corynebacterium casei LMG S-19264T (=DSM 44701T), isolated from a smear-ripened cheese.</title>
        <authorList>
            <consortium name="US DOE Joint Genome Institute (JGI-PGF)"/>
            <person name="Walter F."/>
            <person name="Albersmeier A."/>
            <person name="Kalinowski J."/>
            <person name="Ruckert C."/>
        </authorList>
    </citation>
    <scope>NUCLEOTIDE SEQUENCE</scope>
    <source>
        <strain evidence="4">CGMCC 1.12214</strain>
    </source>
</reference>
<keyword evidence="1" id="KW-0560">Oxidoreductase</keyword>